<evidence type="ECO:0000313" key="2">
    <source>
        <dbReference type="EMBL" id="SDI19214.1"/>
    </source>
</evidence>
<keyword evidence="1" id="KW-0472">Membrane</keyword>
<sequence>MQGVKFLTYTMYVFLYVIHIFIENDYLLYGIGLLGIAAMFISFYGANRTYRVLAAVFFSVSVFLFLVHDLPVKDIPFYFTSMGLLLSLLYMIPLINHFMIVGRYERSLYRLLQSNTADLAQFYRRTSFTHYVLGLFIFLSAIPIVYRFVEKRLTGFSQDVFHRFATQSMLRSFASVNVWSPIEVYIALVLGITSVSYLSILPWLFGFSILMLMLDWILAGKYHKYSFVNETGPKQFITKKEGRKLVTMVLFFVLFISAASMVHLLIGIDFFEAIIIVILPYTFIWAAAIKRMITFRRYNILTWPRQINTMQNFMLLFLTLGLFNAIVEQTNFFAAVRESMAGIGGTPILLFLLLQLSALGLACTGVHPLVTISMQGLFVEPFLQEINPLSIAIVMITATLANDAAGTFNVPITMMSQYMKRQPYQLTLWNLPFALIFGGTGVVIAYLLL</sequence>
<feature type="transmembrane region" description="Helical" evidence="1">
    <location>
        <begin position="245"/>
        <end position="264"/>
    </location>
</feature>
<feature type="transmembrane region" description="Helical" evidence="1">
    <location>
        <begin position="170"/>
        <end position="194"/>
    </location>
</feature>
<organism evidence="2 3">
    <name type="scientific">Alteribacillus bidgolensis</name>
    <dbReference type="NCBI Taxonomy" id="930129"/>
    <lineage>
        <taxon>Bacteria</taxon>
        <taxon>Bacillati</taxon>
        <taxon>Bacillota</taxon>
        <taxon>Bacilli</taxon>
        <taxon>Bacillales</taxon>
        <taxon>Bacillaceae</taxon>
        <taxon>Alteribacillus</taxon>
    </lineage>
</organism>
<keyword evidence="1" id="KW-0812">Transmembrane</keyword>
<feature type="transmembrane region" description="Helical" evidence="1">
    <location>
        <begin position="270"/>
        <end position="289"/>
    </location>
</feature>
<feature type="transmembrane region" description="Helical" evidence="1">
    <location>
        <begin position="27"/>
        <end position="46"/>
    </location>
</feature>
<gene>
    <name evidence="2" type="ORF">SAMN05216352_105228</name>
</gene>
<dbReference type="AlphaFoldDB" id="A0A1G8IJY2"/>
<dbReference type="OrthoDB" id="2960907at2"/>
<accession>A0A1G8IJY2</accession>
<feature type="transmembrane region" description="Helical" evidence="1">
    <location>
        <begin position="6"/>
        <end position="22"/>
    </location>
</feature>
<keyword evidence="3" id="KW-1185">Reference proteome</keyword>
<dbReference type="EMBL" id="FNDU01000005">
    <property type="protein sequence ID" value="SDI19214.1"/>
    <property type="molecule type" value="Genomic_DNA"/>
</dbReference>
<feature type="transmembrane region" description="Helical" evidence="1">
    <location>
        <begin position="310"/>
        <end position="327"/>
    </location>
</feature>
<evidence type="ECO:0000313" key="3">
    <source>
        <dbReference type="Proteomes" id="UP000199017"/>
    </source>
</evidence>
<dbReference type="RefSeq" id="WP_139185944.1">
    <property type="nucleotide sequence ID" value="NZ_FNDU01000005.1"/>
</dbReference>
<feature type="transmembrane region" description="Helical" evidence="1">
    <location>
        <begin position="200"/>
        <end position="219"/>
    </location>
</feature>
<dbReference type="STRING" id="930129.SAMN05216352_105228"/>
<keyword evidence="1" id="KW-1133">Transmembrane helix</keyword>
<feature type="transmembrane region" description="Helical" evidence="1">
    <location>
        <begin position="347"/>
        <end position="369"/>
    </location>
</feature>
<reference evidence="2 3" key="1">
    <citation type="submission" date="2016-10" db="EMBL/GenBank/DDBJ databases">
        <authorList>
            <person name="de Groot N.N."/>
        </authorList>
    </citation>
    <scope>NUCLEOTIDE SEQUENCE [LARGE SCALE GENOMIC DNA]</scope>
    <source>
        <strain evidence="3">P4B,CCM 7963,CECT 7998,DSM 25260,IBRC-M 10614,KCTC 13821</strain>
    </source>
</reference>
<name>A0A1G8IJY2_9BACI</name>
<feature type="transmembrane region" description="Helical" evidence="1">
    <location>
        <begin position="389"/>
        <end position="408"/>
    </location>
</feature>
<proteinExistence type="predicted"/>
<evidence type="ECO:0000256" key="1">
    <source>
        <dbReference type="SAM" id="Phobius"/>
    </source>
</evidence>
<feature type="transmembrane region" description="Helical" evidence="1">
    <location>
        <begin position="428"/>
        <end position="448"/>
    </location>
</feature>
<feature type="transmembrane region" description="Helical" evidence="1">
    <location>
        <begin position="77"/>
        <end position="100"/>
    </location>
</feature>
<feature type="transmembrane region" description="Helical" evidence="1">
    <location>
        <begin position="128"/>
        <end position="149"/>
    </location>
</feature>
<dbReference type="Proteomes" id="UP000199017">
    <property type="component" value="Unassembled WGS sequence"/>
</dbReference>
<feature type="transmembrane region" description="Helical" evidence="1">
    <location>
        <begin position="52"/>
        <end position="70"/>
    </location>
</feature>
<protein>
    <submittedName>
        <fullName evidence="2">Uncharacterized protein</fullName>
    </submittedName>
</protein>